<dbReference type="Gene3D" id="3.40.630.30">
    <property type="match status" value="1"/>
</dbReference>
<dbReference type="InterPro" id="IPR051531">
    <property type="entry name" value="N-acetyltransferase"/>
</dbReference>
<dbReference type="SUPFAM" id="SSF55729">
    <property type="entry name" value="Acyl-CoA N-acyltransferases (Nat)"/>
    <property type="match status" value="1"/>
</dbReference>
<dbReference type="EMBL" id="WHOB01000030">
    <property type="protein sequence ID" value="NOU79695.1"/>
    <property type="molecule type" value="Genomic_DNA"/>
</dbReference>
<accession>A0ABX1YFB7</accession>
<feature type="domain" description="N-acetyltransferase" evidence="1">
    <location>
        <begin position="14"/>
        <end position="175"/>
    </location>
</feature>
<reference evidence="2 3" key="1">
    <citation type="submission" date="2019-10" db="EMBL/GenBank/DDBJ databases">
        <title>Description of Paenibacillus terricola sp. nov.</title>
        <authorList>
            <person name="Carlier A."/>
            <person name="Qi S."/>
        </authorList>
    </citation>
    <scope>NUCLEOTIDE SEQUENCE [LARGE SCALE GENOMIC DNA]</scope>
    <source>
        <strain evidence="2 3">LMG 31459</strain>
    </source>
</reference>
<dbReference type="Pfam" id="PF13302">
    <property type="entry name" value="Acetyltransf_3"/>
    <property type="match status" value="1"/>
</dbReference>
<dbReference type="PANTHER" id="PTHR43792:SF1">
    <property type="entry name" value="N-ACETYLTRANSFERASE DOMAIN-CONTAINING PROTEIN"/>
    <property type="match status" value="1"/>
</dbReference>
<dbReference type="Proteomes" id="UP000596857">
    <property type="component" value="Unassembled WGS sequence"/>
</dbReference>
<comment type="caution">
    <text evidence="2">The sequence shown here is derived from an EMBL/GenBank/DDBJ whole genome shotgun (WGS) entry which is preliminary data.</text>
</comment>
<evidence type="ECO:0000313" key="2">
    <source>
        <dbReference type="EMBL" id="NOU79695.1"/>
    </source>
</evidence>
<dbReference type="PANTHER" id="PTHR43792">
    <property type="entry name" value="GNAT FAMILY, PUTATIVE (AFU_ORTHOLOGUE AFUA_3G00765)-RELATED-RELATED"/>
    <property type="match status" value="1"/>
</dbReference>
<gene>
    <name evidence="2" type="ORF">GC101_12500</name>
</gene>
<evidence type="ECO:0000313" key="3">
    <source>
        <dbReference type="Proteomes" id="UP000596857"/>
    </source>
</evidence>
<proteinExistence type="predicted"/>
<dbReference type="InterPro" id="IPR016181">
    <property type="entry name" value="Acyl_CoA_acyltransferase"/>
</dbReference>
<evidence type="ECO:0000259" key="1">
    <source>
        <dbReference type="PROSITE" id="PS51186"/>
    </source>
</evidence>
<dbReference type="InterPro" id="IPR000182">
    <property type="entry name" value="GNAT_dom"/>
</dbReference>
<name>A0ABX1YFB7_9BACL</name>
<keyword evidence="3" id="KW-1185">Reference proteome</keyword>
<protein>
    <submittedName>
        <fullName evidence="2">GNAT family N-acetyltransferase</fullName>
    </submittedName>
</protein>
<sequence>MSDLNTVYIETERLVVRTFDDNDFEQFERLLDLYGGWQMQKPRAKEFFNWHLSNYKNMDIISGTLCLGVFEKETGDILGQVAAQEHDELHEPEFGYGILPSARGKGYAKEAAKGTLEWIAGKYDIPYIIGTVELDNIPSQRVLEYCGFQLMDEQNLLIHILNERHDFKYYRYYLSPPE</sequence>
<dbReference type="PROSITE" id="PS51186">
    <property type="entry name" value="GNAT"/>
    <property type="match status" value="1"/>
</dbReference>
<organism evidence="2 3">
    <name type="scientific">Paenibacillus phytohabitans</name>
    <dbReference type="NCBI Taxonomy" id="2654978"/>
    <lineage>
        <taxon>Bacteria</taxon>
        <taxon>Bacillati</taxon>
        <taxon>Bacillota</taxon>
        <taxon>Bacilli</taxon>
        <taxon>Bacillales</taxon>
        <taxon>Paenibacillaceae</taxon>
        <taxon>Paenibacillus</taxon>
    </lineage>
</organism>
<dbReference type="RefSeq" id="WP_171717540.1">
    <property type="nucleotide sequence ID" value="NZ_WHOB01000030.1"/>
</dbReference>